<dbReference type="Pfam" id="PF00581">
    <property type="entry name" value="Rhodanese"/>
    <property type="match status" value="1"/>
</dbReference>
<evidence type="ECO:0000313" key="7">
    <source>
        <dbReference type="Proteomes" id="UP000029549"/>
    </source>
</evidence>
<dbReference type="SUPFAM" id="SSF46785">
    <property type="entry name" value="Winged helix' DNA-binding domain"/>
    <property type="match status" value="1"/>
</dbReference>
<evidence type="ECO:0000256" key="3">
    <source>
        <dbReference type="ARBA" id="ARBA00023163"/>
    </source>
</evidence>
<dbReference type="PANTHER" id="PTHR43132">
    <property type="entry name" value="ARSENICAL RESISTANCE OPERON REPRESSOR ARSR-RELATED"/>
    <property type="match status" value="1"/>
</dbReference>
<dbReference type="Proteomes" id="UP000029549">
    <property type="component" value="Unassembled WGS sequence"/>
</dbReference>
<gene>
    <name evidence="6" type="ORF">P608_15895</name>
</gene>
<dbReference type="Pfam" id="PF12840">
    <property type="entry name" value="HTH_20"/>
    <property type="match status" value="1"/>
</dbReference>
<dbReference type="SMART" id="SM00418">
    <property type="entry name" value="HTH_ARSR"/>
    <property type="match status" value="1"/>
</dbReference>
<dbReference type="GO" id="GO:0003700">
    <property type="term" value="F:DNA-binding transcription factor activity"/>
    <property type="evidence" value="ECO:0007669"/>
    <property type="project" value="InterPro"/>
</dbReference>
<dbReference type="AlphaFoldDB" id="A0A0E3BYV3"/>
<feature type="domain" description="Rhodanese" evidence="4">
    <location>
        <begin position="136"/>
        <end position="225"/>
    </location>
</feature>
<dbReference type="GO" id="GO:0004792">
    <property type="term" value="F:thiosulfate-cyanide sulfurtransferase activity"/>
    <property type="evidence" value="ECO:0007669"/>
    <property type="project" value="InterPro"/>
</dbReference>
<evidence type="ECO:0000256" key="1">
    <source>
        <dbReference type="ARBA" id="ARBA00023015"/>
    </source>
</evidence>
<dbReference type="PROSITE" id="PS50987">
    <property type="entry name" value="HTH_ARSR_2"/>
    <property type="match status" value="1"/>
</dbReference>
<dbReference type="PROSITE" id="PS00380">
    <property type="entry name" value="RHODANESE_1"/>
    <property type="match status" value="1"/>
</dbReference>
<dbReference type="InterPro" id="IPR001845">
    <property type="entry name" value="HTH_ArsR_DNA-bd_dom"/>
</dbReference>
<sequence length="231" mass="25088">MLLSMNPNFPIDATSRLDPLAEVAKTLGHPHRLALLEQIVRGERSVETLAELTGISVANASQHLQHLKRAGCVQARRDGKRMLYRLGPGPLATVVAALHDYVEFQHTRIRQAITDSRQRPQEMESVSIDGLLDRLEEGAVVLLDIRGDDEFAQGHLPGAINIPLEQLADRIGELSRGVEVVAYCRGPYCVLSMQAVSILQAHGVQAMPLAGGVPEWRAAGLALQDNVATSS</sequence>
<dbReference type="Gene3D" id="1.10.10.10">
    <property type="entry name" value="Winged helix-like DNA-binding domain superfamily/Winged helix DNA-binding domain"/>
    <property type="match status" value="1"/>
</dbReference>
<evidence type="ECO:0000256" key="2">
    <source>
        <dbReference type="ARBA" id="ARBA00023125"/>
    </source>
</evidence>
<name>A0A0E3BYV3_9BURK</name>
<keyword evidence="2" id="KW-0238">DNA-binding</keyword>
<reference evidence="6 7" key="1">
    <citation type="submission" date="2013-09" db="EMBL/GenBank/DDBJ databases">
        <title>High correlation between genotypes and phenotypes of environmental bacteria Comamonas testosteroni strains.</title>
        <authorList>
            <person name="Liu L."/>
            <person name="Zhu W."/>
            <person name="Xia X."/>
            <person name="Xu B."/>
            <person name="Luo M."/>
            <person name="Wang G."/>
        </authorList>
    </citation>
    <scope>NUCLEOTIDE SEQUENCE [LARGE SCALE GENOMIC DNA]</scope>
    <source>
        <strain evidence="6 7">DF2</strain>
    </source>
</reference>
<dbReference type="PANTHER" id="PTHR43132:SF8">
    <property type="entry name" value="HTH-TYPE TRANSCRIPTIONAL REGULATOR KMTR"/>
    <property type="match status" value="1"/>
</dbReference>
<dbReference type="InterPro" id="IPR036388">
    <property type="entry name" value="WH-like_DNA-bd_sf"/>
</dbReference>
<dbReference type="EMBL" id="AWTP01000118">
    <property type="protein sequence ID" value="KGH10005.1"/>
    <property type="molecule type" value="Genomic_DNA"/>
</dbReference>
<dbReference type="PROSITE" id="PS50206">
    <property type="entry name" value="RHODANESE_3"/>
    <property type="match status" value="1"/>
</dbReference>
<evidence type="ECO:0000259" key="5">
    <source>
        <dbReference type="PROSITE" id="PS50987"/>
    </source>
</evidence>
<dbReference type="InterPro" id="IPR001307">
    <property type="entry name" value="Thiosulphate_STrfase_CS"/>
</dbReference>
<dbReference type="PRINTS" id="PR00778">
    <property type="entry name" value="HTHARSR"/>
</dbReference>
<dbReference type="GO" id="GO:0003677">
    <property type="term" value="F:DNA binding"/>
    <property type="evidence" value="ECO:0007669"/>
    <property type="project" value="UniProtKB-KW"/>
</dbReference>
<dbReference type="InterPro" id="IPR051011">
    <property type="entry name" value="Metal_resp_trans_reg"/>
</dbReference>
<accession>A0A0E3BYV3</accession>
<feature type="domain" description="HTH arsR-type" evidence="5">
    <location>
        <begin position="12"/>
        <end position="106"/>
    </location>
</feature>
<dbReference type="CDD" id="cd00090">
    <property type="entry name" value="HTH_ARSR"/>
    <property type="match status" value="1"/>
</dbReference>
<dbReference type="InterPro" id="IPR036873">
    <property type="entry name" value="Rhodanese-like_dom_sf"/>
</dbReference>
<dbReference type="InterPro" id="IPR001763">
    <property type="entry name" value="Rhodanese-like_dom"/>
</dbReference>
<dbReference type="NCBIfam" id="NF033788">
    <property type="entry name" value="HTH_metalloreg"/>
    <property type="match status" value="1"/>
</dbReference>
<keyword evidence="1" id="KW-0805">Transcription regulation</keyword>
<dbReference type="InterPro" id="IPR036390">
    <property type="entry name" value="WH_DNA-bd_sf"/>
</dbReference>
<dbReference type="SMART" id="SM00450">
    <property type="entry name" value="RHOD"/>
    <property type="match status" value="1"/>
</dbReference>
<organism evidence="6 7">
    <name type="scientific">Comamonas thiooxydans</name>
    <dbReference type="NCBI Taxonomy" id="363952"/>
    <lineage>
        <taxon>Bacteria</taxon>
        <taxon>Pseudomonadati</taxon>
        <taxon>Pseudomonadota</taxon>
        <taxon>Betaproteobacteria</taxon>
        <taxon>Burkholderiales</taxon>
        <taxon>Comamonadaceae</taxon>
        <taxon>Comamonas</taxon>
    </lineage>
</organism>
<dbReference type="SUPFAM" id="SSF52821">
    <property type="entry name" value="Rhodanese/Cell cycle control phosphatase"/>
    <property type="match status" value="1"/>
</dbReference>
<dbReference type="InterPro" id="IPR011991">
    <property type="entry name" value="ArsR-like_HTH"/>
</dbReference>
<dbReference type="CDD" id="cd00158">
    <property type="entry name" value="RHOD"/>
    <property type="match status" value="1"/>
</dbReference>
<evidence type="ECO:0000259" key="4">
    <source>
        <dbReference type="PROSITE" id="PS50206"/>
    </source>
</evidence>
<keyword evidence="7" id="KW-1185">Reference proteome</keyword>
<evidence type="ECO:0000313" key="6">
    <source>
        <dbReference type="EMBL" id="KGH10005.1"/>
    </source>
</evidence>
<protein>
    <submittedName>
        <fullName evidence="6">ArsR family transcriptional regulator</fullName>
    </submittedName>
</protein>
<dbReference type="Gene3D" id="3.40.250.10">
    <property type="entry name" value="Rhodanese-like domain"/>
    <property type="match status" value="1"/>
</dbReference>
<proteinExistence type="predicted"/>
<keyword evidence="3" id="KW-0804">Transcription</keyword>
<comment type="caution">
    <text evidence="6">The sequence shown here is derived from an EMBL/GenBank/DDBJ whole genome shotgun (WGS) entry which is preliminary data.</text>
</comment>